<dbReference type="InterPro" id="IPR014711">
    <property type="entry name" value="TopoI_cat_a-hlx-sub_euk"/>
</dbReference>
<evidence type="ECO:0000256" key="10">
    <source>
        <dbReference type="SAM" id="MobiDB-lite"/>
    </source>
</evidence>
<dbReference type="GO" id="GO:0005694">
    <property type="term" value="C:chromosome"/>
    <property type="evidence" value="ECO:0007669"/>
    <property type="project" value="InterPro"/>
</dbReference>
<gene>
    <name evidence="12" type="ORF">BCR44DRAFT_1431871</name>
</gene>
<evidence type="ECO:0000256" key="7">
    <source>
        <dbReference type="ARBA" id="ARBA00023235"/>
    </source>
</evidence>
<dbReference type="PANTHER" id="PTHR10290:SF3">
    <property type="entry name" value="DNA TOPOISOMERASE 1"/>
    <property type="match status" value="1"/>
</dbReference>
<dbReference type="InterPro" id="IPR025834">
    <property type="entry name" value="TopoI_C_dom"/>
</dbReference>
<dbReference type="InterPro" id="IPR008336">
    <property type="entry name" value="TopoI_DNA-bd_euk"/>
</dbReference>
<feature type="region of interest" description="Disordered" evidence="10">
    <location>
        <begin position="1"/>
        <end position="21"/>
    </location>
</feature>
<dbReference type="GO" id="GO:0003917">
    <property type="term" value="F:DNA topoisomerase type I (single strand cut, ATP-independent) activity"/>
    <property type="evidence" value="ECO:0007669"/>
    <property type="project" value="UniProtKB-UniRule"/>
</dbReference>
<dbReference type="InterPro" id="IPR011010">
    <property type="entry name" value="DNA_brk_join_enz"/>
</dbReference>
<dbReference type="STRING" id="765915.A0A1Y2HSC9"/>
<evidence type="ECO:0000313" key="13">
    <source>
        <dbReference type="Proteomes" id="UP000193411"/>
    </source>
</evidence>
<comment type="catalytic activity">
    <reaction evidence="1 9">
        <text>ATP-independent breakage of single-stranded DNA, followed by passage and rejoining.</text>
        <dbReference type="EC" id="5.6.2.1"/>
    </reaction>
</comment>
<dbReference type="EMBL" id="MCFL01000015">
    <property type="protein sequence ID" value="ORZ36844.1"/>
    <property type="molecule type" value="Genomic_DNA"/>
</dbReference>
<dbReference type="InterPro" id="IPR001631">
    <property type="entry name" value="TopoI"/>
</dbReference>
<name>A0A1Y2HSC9_9FUNG</name>
<evidence type="ECO:0000256" key="6">
    <source>
        <dbReference type="ARBA" id="ARBA00023125"/>
    </source>
</evidence>
<dbReference type="InterPro" id="IPR014727">
    <property type="entry name" value="TopoI_cat_a/b-sub_euk"/>
</dbReference>
<evidence type="ECO:0000256" key="9">
    <source>
        <dbReference type="PROSITE-ProRule" id="PRU01382"/>
    </source>
</evidence>
<dbReference type="Gene3D" id="3.90.15.10">
    <property type="entry name" value="Topoisomerase I, Chain A, domain 3"/>
    <property type="match status" value="1"/>
</dbReference>
<dbReference type="InterPro" id="IPR036202">
    <property type="entry name" value="TopoI_DNA-bd_euk_N_sf"/>
</dbReference>
<keyword evidence="5 9" id="KW-0799">Topoisomerase</keyword>
<dbReference type="Proteomes" id="UP000193411">
    <property type="component" value="Unassembled WGS sequence"/>
</dbReference>
<organism evidence="12 13">
    <name type="scientific">Catenaria anguillulae PL171</name>
    <dbReference type="NCBI Taxonomy" id="765915"/>
    <lineage>
        <taxon>Eukaryota</taxon>
        <taxon>Fungi</taxon>
        <taxon>Fungi incertae sedis</taxon>
        <taxon>Blastocladiomycota</taxon>
        <taxon>Blastocladiomycetes</taxon>
        <taxon>Blastocladiales</taxon>
        <taxon>Catenariaceae</taxon>
        <taxon>Catenaria</taxon>
    </lineage>
</organism>
<dbReference type="GO" id="GO:0006265">
    <property type="term" value="P:DNA topological change"/>
    <property type="evidence" value="ECO:0007669"/>
    <property type="project" value="UniProtKB-UniRule"/>
</dbReference>
<accession>A0A1Y2HSC9</accession>
<dbReference type="Gene3D" id="2.170.11.10">
    <property type="entry name" value="DNA Topoisomerase I, domain 2"/>
    <property type="match status" value="1"/>
</dbReference>
<sequence>MRSRPSAMSSRHHVVHKNPLSAADPDPLPDVVASWPKWWLLPDPLSTKWLSLQHAGPCFPPDYTPHGVPILYGGQPVSLGPAAEEAATLYAATIGVAPSSNVFDANFFSDFLTIIRASEPTTCPITEFDKCDFSPLINYLSAERARRQAMSADEKAAAKAAKAALEEPHAHAYVDGQPVKLGAFHVDPPCIFRGRGQHPLAGKIRARVRPEDVIINVGESDPVPLPPSAHKWKQVVHDHSALWVAKWTDSIEGGDRYVHMPLVSAWKGLADFKKFEAARRLKGGIERVRREYMRSIRDEASEQRERQLATAVYLIDWIGLRVGGSPSQDADDGTVGILGCCSLQCKDIAVTSEDTVSIAGARELALDPLVCTILRSLKQEKQDAEPLFHLIDFTLLSRYLTSLMDGLTATVFRAFNASFSTQQELARSPANAASIDDLVSFHGRALEAAAARCHFALDALSTEVTGVCTAQVNYVDPRISVSWCKRHHVPIERVFMLSLTEKYVWALDVDPDWHW</sequence>
<dbReference type="InterPro" id="IPR013030">
    <property type="entry name" value="DNA_topo_DNA_db_N_dom2"/>
</dbReference>
<evidence type="ECO:0000256" key="1">
    <source>
        <dbReference type="ARBA" id="ARBA00000213"/>
    </source>
</evidence>
<proteinExistence type="inferred from homology"/>
<dbReference type="OrthoDB" id="47179at2759"/>
<dbReference type="InterPro" id="IPR051062">
    <property type="entry name" value="Topoisomerase_IB"/>
</dbReference>
<dbReference type="GO" id="GO:0005730">
    <property type="term" value="C:nucleolus"/>
    <property type="evidence" value="ECO:0007669"/>
    <property type="project" value="TreeGrafter"/>
</dbReference>
<evidence type="ECO:0000256" key="3">
    <source>
        <dbReference type="ARBA" id="ARBA00012891"/>
    </source>
</evidence>
<dbReference type="PANTHER" id="PTHR10290">
    <property type="entry name" value="DNA TOPOISOMERASE I"/>
    <property type="match status" value="1"/>
</dbReference>
<dbReference type="GO" id="GO:0003677">
    <property type="term" value="F:DNA binding"/>
    <property type="evidence" value="ECO:0007669"/>
    <property type="project" value="UniProtKB-UniRule"/>
</dbReference>
<dbReference type="Pfam" id="PF02919">
    <property type="entry name" value="Topoisom_I_N"/>
    <property type="match status" value="1"/>
</dbReference>
<evidence type="ECO:0000256" key="4">
    <source>
        <dbReference type="ARBA" id="ARBA00019632"/>
    </source>
</evidence>
<dbReference type="EC" id="5.6.2.1" evidence="3"/>
<evidence type="ECO:0000256" key="2">
    <source>
        <dbReference type="ARBA" id="ARBA00006645"/>
    </source>
</evidence>
<dbReference type="PRINTS" id="PR00416">
    <property type="entry name" value="EUTPISMRASEI"/>
</dbReference>
<keyword evidence="6 9" id="KW-0238">DNA-binding</keyword>
<evidence type="ECO:0000256" key="8">
    <source>
        <dbReference type="ARBA" id="ARBA00033297"/>
    </source>
</evidence>
<dbReference type="Gene3D" id="1.10.10.41">
    <property type="entry name" value="Yeast DNA topoisomerase - domain 1"/>
    <property type="match status" value="1"/>
</dbReference>
<reference evidence="12 13" key="1">
    <citation type="submission" date="2016-07" db="EMBL/GenBank/DDBJ databases">
        <title>Pervasive Adenine N6-methylation of Active Genes in Fungi.</title>
        <authorList>
            <consortium name="DOE Joint Genome Institute"/>
            <person name="Mondo S.J."/>
            <person name="Dannebaum R.O."/>
            <person name="Kuo R.C."/>
            <person name="Labutti K."/>
            <person name="Haridas S."/>
            <person name="Kuo A."/>
            <person name="Salamov A."/>
            <person name="Ahrendt S.R."/>
            <person name="Lipzen A."/>
            <person name="Sullivan W."/>
            <person name="Andreopoulos W.B."/>
            <person name="Clum A."/>
            <person name="Lindquist E."/>
            <person name="Daum C."/>
            <person name="Ramamoorthy G.K."/>
            <person name="Gryganskyi A."/>
            <person name="Culley D."/>
            <person name="Magnuson J.K."/>
            <person name="James T.Y."/>
            <person name="O'Malley M.A."/>
            <person name="Stajich J.E."/>
            <person name="Spatafora J.W."/>
            <person name="Visel A."/>
            <person name="Grigoriev I.V."/>
        </authorList>
    </citation>
    <scope>NUCLEOTIDE SEQUENCE [LARGE SCALE GENOMIC DNA]</scope>
    <source>
        <strain evidence="12 13">PL171</strain>
    </source>
</reference>
<dbReference type="InterPro" id="IPR013034">
    <property type="entry name" value="DNA_topo_DNA_db_N_dom1"/>
</dbReference>
<keyword evidence="7 9" id="KW-0413">Isomerase</keyword>
<evidence type="ECO:0000313" key="12">
    <source>
        <dbReference type="EMBL" id="ORZ36844.1"/>
    </source>
</evidence>
<feature type="active site" description="O-(3'-phospho-DNA)-tyrosine intermediate" evidence="9">
    <location>
        <position position="474"/>
    </location>
</feature>
<feature type="domain" description="DNA topoisomerase I eukaryotic-type" evidence="11">
    <location>
        <begin position="191"/>
        <end position="488"/>
    </location>
</feature>
<keyword evidence="13" id="KW-1185">Reference proteome</keyword>
<dbReference type="Pfam" id="PF14370">
    <property type="entry name" value="Topo_C_assoc"/>
    <property type="match status" value="1"/>
</dbReference>
<dbReference type="AlphaFoldDB" id="A0A1Y2HSC9"/>
<dbReference type="Pfam" id="PF01028">
    <property type="entry name" value="Topoisom_I"/>
    <property type="match status" value="1"/>
</dbReference>
<dbReference type="Gene3D" id="1.10.132.10">
    <property type="match status" value="1"/>
</dbReference>
<protein>
    <recommendedName>
        <fullName evidence="4">DNA topoisomerase 1</fullName>
        <ecNumber evidence="3">5.6.2.1</ecNumber>
    </recommendedName>
    <alternativeName>
        <fullName evidence="8">DNA topoisomerase I</fullName>
    </alternativeName>
</protein>
<dbReference type="SUPFAM" id="SSF56741">
    <property type="entry name" value="Eukaryotic DNA topoisomerase I, N-terminal DNA-binding fragment"/>
    <property type="match status" value="1"/>
</dbReference>
<comment type="similarity">
    <text evidence="2 9">Belongs to the type IB topoisomerase family.</text>
</comment>
<dbReference type="GO" id="GO:0007059">
    <property type="term" value="P:chromosome segregation"/>
    <property type="evidence" value="ECO:0007669"/>
    <property type="project" value="TreeGrafter"/>
</dbReference>
<evidence type="ECO:0000256" key="5">
    <source>
        <dbReference type="ARBA" id="ARBA00023029"/>
    </source>
</evidence>
<dbReference type="GO" id="GO:0006260">
    <property type="term" value="P:DNA replication"/>
    <property type="evidence" value="ECO:0007669"/>
    <property type="project" value="TreeGrafter"/>
</dbReference>
<dbReference type="InterPro" id="IPR013500">
    <property type="entry name" value="TopoI_cat_euk"/>
</dbReference>
<dbReference type="SUPFAM" id="SSF56349">
    <property type="entry name" value="DNA breaking-rejoining enzymes"/>
    <property type="match status" value="1"/>
</dbReference>
<dbReference type="SMART" id="SM00435">
    <property type="entry name" value="TOPEUc"/>
    <property type="match status" value="1"/>
</dbReference>
<dbReference type="PROSITE" id="PS52038">
    <property type="entry name" value="TOPO_IB_2"/>
    <property type="match status" value="1"/>
</dbReference>
<evidence type="ECO:0000259" key="11">
    <source>
        <dbReference type="SMART" id="SM00435"/>
    </source>
</evidence>
<dbReference type="InterPro" id="IPR013499">
    <property type="entry name" value="TopoI_euk"/>
</dbReference>
<comment type="caution">
    <text evidence="12">The sequence shown here is derived from an EMBL/GenBank/DDBJ whole genome shotgun (WGS) entry which is preliminary data.</text>
</comment>